<accession>A0A8J1TWH0</accession>
<proteinExistence type="predicted"/>
<dbReference type="Gene3D" id="3.50.4.10">
    <property type="entry name" value="Hepatocyte Growth Factor"/>
    <property type="match status" value="1"/>
</dbReference>
<protein>
    <submittedName>
        <fullName evidence="1">Uncharacterized protein</fullName>
    </submittedName>
</protein>
<evidence type="ECO:0000313" key="1">
    <source>
        <dbReference type="EMBL" id="CAH1795974.1"/>
    </source>
</evidence>
<name>A0A8J1TWH0_OWEFU</name>
<dbReference type="AlphaFoldDB" id="A0A8J1TWH0"/>
<keyword evidence="2" id="KW-1185">Reference proteome</keyword>
<evidence type="ECO:0000313" key="2">
    <source>
        <dbReference type="Proteomes" id="UP000749559"/>
    </source>
</evidence>
<dbReference type="EMBL" id="CAIIXF020000010">
    <property type="protein sequence ID" value="CAH1795974.1"/>
    <property type="molecule type" value="Genomic_DNA"/>
</dbReference>
<sequence length="585" mass="63489">MSKLMCIVYLVQEIIVIYGQEKCPSQQVPPRDGLIWRESTGYKSAYELLGYTVDRDYQYAIVSFSDATESVTMYSDDEILRCNAGNDYLIKYRHWPNYYKTGMNLDTNIQPITLLESTQTTLVVTLTFFCNRHQNPITDCTTVNSFLASQLPTTYETTRFSETTTPETTTVIETTTPETTTVSETTTQKTSAPITPTTTPAPTTATTTVTTVATTTIPDTGCPFALQKTTSANRYGGSHVANATTEEACKLYCLITPSCEAVDFNIQRNMCYQHATNGTASSNACCNHYAKTSCLSTNTVAPTTTNATTTSMSTVTATTSATPATTREITKVIETTTQEITTLGETTTPETTTAVIDPSNLETATLSGIGSSETTVGDSMTSETELMIDSSTFETTTVSATTSLEATVDDWTTLEATSKTVGDSTTLETKTFSDFMTSETVDNSTIAETATFSTSTTSELIYSDTTTPRMTIGDSITPENSIGDSLTTETQLFNTTTPTLAVKTNADLDKIPAILFNQEEIKSAESFDIIPEEAAGAVYIGSAWMFVLIGCFLAIVLLDIGILTRDIRRGLTNIKSCVCYLYETR</sequence>
<dbReference type="Proteomes" id="UP000749559">
    <property type="component" value="Unassembled WGS sequence"/>
</dbReference>
<organism evidence="1 2">
    <name type="scientific">Owenia fusiformis</name>
    <name type="common">Polychaete worm</name>
    <dbReference type="NCBI Taxonomy" id="6347"/>
    <lineage>
        <taxon>Eukaryota</taxon>
        <taxon>Metazoa</taxon>
        <taxon>Spiralia</taxon>
        <taxon>Lophotrochozoa</taxon>
        <taxon>Annelida</taxon>
        <taxon>Polychaeta</taxon>
        <taxon>Sedentaria</taxon>
        <taxon>Canalipalpata</taxon>
        <taxon>Sabellida</taxon>
        <taxon>Oweniida</taxon>
        <taxon>Oweniidae</taxon>
        <taxon>Owenia</taxon>
    </lineage>
</organism>
<comment type="caution">
    <text evidence="1">The sequence shown here is derived from an EMBL/GenBank/DDBJ whole genome shotgun (WGS) entry which is preliminary data.</text>
</comment>
<gene>
    <name evidence="1" type="ORF">OFUS_LOCUS20437</name>
</gene>
<reference evidence="1" key="1">
    <citation type="submission" date="2022-03" db="EMBL/GenBank/DDBJ databases">
        <authorList>
            <person name="Martin C."/>
        </authorList>
    </citation>
    <scope>NUCLEOTIDE SEQUENCE</scope>
</reference>